<comment type="caution">
    <text evidence="2">The sequence shown here is derived from an EMBL/GenBank/DDBJ whole genome shotgun (WGS) entry which is preliminary data.</text>
</comment>
<feature type="compositionally biased region" description="Polar residues" evidence="1">
    <location>
        <begin position="384"/>
        <end position="394"/>
    </location>
</feature>
<feature type="compositionally biased region" description="Low complexity" evidence="1">
    <location>
        <begin position="262"/>
        <end position="288"/>
    </location>
</feature>
<feature type="compositionally biased region" description="Polar residues" evidence="1">
    <location>
        <begin position="361"/>
        <end position="375"/>
    </location>
</feature>
<dbReference type="Proteomes" id="UP000193144">
    <property type="component" value="Unassembled WGS sequence"/>
</dbReference>
<feature type="region of interest" description="Disordered" evidence="1">
    <location>
        <begin position="196"/>
        <end position="216"/>
    </location>
</feature>
<keyword evidence="3" id="KW-1185">Reference proteome</keyword>
<feature type="compositionally biased region" description="Polar residues" evidence="1">
    <location>
        <begin position="333"/>
        <end position="354"/>
    </location>
</feature>
<evidence type="ECO:0000256" key="1">
    <source>
        <dbReference type="SAM" id="MobiDB-lite"/>
    </source>
</evidence>
<accession>A0A1Y1YPU1</accession>
<dbReference type="AlphaFoldDB" id="A0A1Y1YPU1"/>
<protein>
    <submittedName>
        <fullName evidence="2">Uncharacterized protein</fullName>
    </submittedName>
</protein>
<feature type="compositionally biased region" description="Low complexity" evidence="1">
    <location>
        <begin position="312"/>
        <end position="326"/>
    </location>
</feature>
<proteinExistence type="predicted"/>
<feature type="compositionally biased region" description="Basic and acidic residues" evidence="1">
    <location>
        <begin position="232"/>
        <end position="248"/>
    </location>
</feature>
<name>A0A1Y1YPU1_9PLEO</name>
<feature type="region of interest" description="Disordered" evidence="1">
    <location>
        <begin position="111"/>
        <end position="150"/>
    </location>
</feature>
<organism evidence="2 3">
    <name type="scientific">Clohesyomyces aquaticus</name>
    <dbReference type="NCBI Taxonomy" id="1231657"/>
    <lineage>
        <taxon>Eukaryota</taxon>
        <taxon>Fungi</taxon>
        <taxon>Dikarya</taxon>
        <taxon>Ascomycota</taxon>
        <taxon>Pezizomycotina</taxon>
        <taxon>Dothideomycetes</taxon>
        <taxon>Pleosporomycetidae</taxon>
        <taxon>Pleosporales</taxon>
        <taxon>Lindgomycetaceae</taxon>
        <taxon>Clohesyomyces</taxon>
    </lineage>
</organism>
<dbReference type="OrthoDB" id="5327145at2759"/>
<evidence type="ECO:0000313" key="2">
    <source>
        <dbReference type="EMBL" id="ORY00023.1"/>
    </source>
</evidence>
<dbReference type="EMBL" id="MCFA01000189">
    <property type="protein sequence ID" value="ORY00023.1"/>
    <property type="molecule type" value="Genomic_DNA"/>
</dbReference>
<feature type="compositionally biased region" description="Basic and acidic residues" evidence="1">
    <location>
        <begin position="200"/>
        <end position="216"/>
    </location>
</feature>
<evidence type="ECO:0000313" key="3">
    <source>
        <dbReference type="Proteomes" id="UP000193144"/>
    </source>
</evidence>
<feature type="region of interest" description="Disordered" evidence="1">
    <location>
        <begin position="232"/>
        <end position="409"/>
    </location>
</feature>
<sequence>MDILAVNDQENRVQALQAGAAGKALNAGLKGFNAKTPGHRAPKTPFRVPLNDENATFKAGKSVLKTNGKGNENLFVTAKKGGKLDENAFVTPAGARTRAPLGMKTTNAKGNAFQTPAPLSASAKTQKISPRLRRPKVKVHQPEVQAEEEDDVPEIEYMPPKEVPLPDFVDDEPLNLSMFEGANMTRGIRRAYIDPIGDDGLSKGERELEESLTRDRKRRDEEFDRLFTESVAKDEEEMRRHLGIEPPKKAIPKGQPPKKPTAPSTLKARSAAAALSPASKPAYAAPTATVKSRRPTSFLQPKKTARPAMDPSASRHAAATTASKSTIGYSKGRGTTQVARKPLSNVTQPPSSAVASRRPTAASSLHNRNTSTASTGAKPRGEFSRSSSTSTNATLVAPAQEDSSYRTAEDVQRELELMILRNNEDEDDDAWMNQFSNQVAADAFDDENELFQFQVPEGL</sequence>
<reference evidence="2 3" key="1">
    <citation type="submission" date="2016-07" db="EMBL/GenBank/DDBJ databases">
        <title>Pervasive Adenine N6-methylation of Active Genes in Fungi.</title>
        <authorList>
            <consortium name="DOE Joint Genome Institute"/>
            <person name="Mondo S.J."/>
            <person name="Dannebaum R.O."/>
            <person name="Kuo R.C."/>
            <person name="Labutti K."/>
            <person name="Haridas S."/>
            <person name="Kuo A."/>
            <person name="Salamov A."/>
            <person name="Ahrendt S.R."/>
            <person name="Lipzen A."/>
            <person name="Sullivan W."/>
            <person name="Andreopoulos W.B."/>
            <person name="Clum A."/>
            <person name="Lindquist E."/>
            <person name="Daum C."/>
            <person name="Ramamoorthy G.K."/>
            <person name="Gryganskyi A."/>
            <person name="Culley D."/>
            <person name="Magnuson J.K."/>
            <person name="James T.Y."/>
            <person name="O'Malley M.A."/>
            <person name="Stajich J.E."/>
            <person name="Spatafora J.W."/>
            <person name="Visel A."/>
            <person name="Grigoriev I.V."/>
        </authorList>
    </citation>
    <scope>NUCLEOTIDE SEQUENCE [LARGE SCALE GENOMIC DNA]</scope>
    <source>
        <strain evidence="2 3">CBS 115471</strain>
    </source>
</reference>
<feature type="compositionally biased region" description="Basic residues" evidence="1">
    <location>
        <begin position="130"/>
        <end position="139"/>
    </location>
</feature>
<gene>
    <name evidence="2" type="ORF">BCR34DRAFT_522847</name>
</gene>